<evidence type="ECO:0000313" key="2">
    <source>
        <dbReference type="Proteomes" id="UP000002366"/>
    </source>
</evidence>
<evidence type="ECO:0000313" key="1">
    <source>
        <dbReference type="EMBL" id="ADE57375.1"/>
    </source>
</evidence>
<sequence length="77" mass="8975">MANKKDSTIYRKIDSEGKTFTWYYAIQEGKKFVLYQSNTEEGTREKTAIYGADPSELLKNLINQTSCEYRIIVEEKP</sequence>
<dbReference type="EMBL" id="CP001997">
    <property type="protein sequence ID" value="ADE57375.1"/>
    <property type="molecule type" value="Genomic_DNA"/>
</dbReference>
<organism evidence="1 2">
    <name type="scientific">Aminobacterium colombiense (strain DSM 12261 / ALA-1)</name>
    <dbReference type="NCBI Taxonomy" id="572547"/>
    <lineage>
        <taxon>Bacteria</taxon>
        <taxon>Thermotogati</taxon>
        <taxon>Synergistota</taxon>
        <taxon>Synergistia</taxon>
        <taxon>Synergistales</taxon>
        <taxon>Aminobacteriaceae</taxon>
        <taxon>Aminobacterium</taxon>
    </lineage>
</organism>
<protein>
    <submittedName>
        <fullName evidence="1">Uncharacterized protein</fullName>
    </submittedName>
</protein>
<dbReference type="RefSeq" id="WP_013048638.1">
    <property type="nucleotide sequence ID" value="NC_014011.1"/>
</dbReference>
<dbReference type="OrthoDB" id="9855715at2"/>
<dbReference type="Proteomes" id="UP000002366">
    <property type="component" value="Chromosome"/>
</dbReference>
<reference evidence="1 2" key="1">
    <citation type="journal article" date="2010" name="Stand. Genomic Sci.">
        <title>Complete genome sequence of Aminobacterium colombiense type strain (ALA-1).</title>
        <authorList>
            <person name="Chertkov O."/>
            <person name="Sikorski J."/>
            <person name="Brambilla E."/>
            <person name="Lapidus A."/>
            <person name="Copeland A."/>
            <person name="Glavina Del Rio T."/>
            <person name="Nolan M."/>
            <person name="Lucas S."/>
            <person name="Tice H."/>
            <person name="Cheng J.F."/>
            <person name="Han C."/>
            <person name="Detter J.C."/>
            <person name="Bruce D."/>
            <person name="Tapia R."/>
            <person name="Goodwin L."/>
            <person name="Pitluck S."/>
            <person name="Liolios K."/>
            <person name="Ivanova N."/>
            <person name="Mavromatis K."/>
            <person name="Ovchinnikova G."/>
            <person name="Pati A."/>
            <person name="Chen A."/>
            <person name="Palaniappan K."/>
            <person name="Land M."/>
            <person name="Hauser L."/>
            <person name="Chang Y.J."/>
            <person name="Jeffries C.D."/>
            <person name="Spring S."/>
            <person name="Rohde M."/>
            <person name="Goker M."/>
            <person name="Bristow J."/>
            <person name="Eisen J.A."/>
            <person name="Markowitz V."/>
            <person name="Hugenholtz P."/>
            <person name="Kyrpides N.C."/>
            <person name="Klenk H.P."/>
        </authorList>
    </citation>
    <scope>NUCLEOTIDE SEQUENCE [LARGE SCALE GENOMIC DNA]</scope>
    <source>
        <strain evidence="2">DSM 12261 / ALA-1</strain>
    </source>
</reference>
<proteinExistence type="predicted"/>
<name>D5EFP3_AMICL</name>
<accession>D5EFP3</accession>
<dbReference type="HOGENOM" id="CLU_2630309_0_0_0"/>
<dbReference type="KEGG" id="aco:Amico_1254"/>
<gene>
    <name evidence="1" type="ordered locus">Amico_1254</name>
</gene>
<dbReference type="AlphaFoldDB" id="D5EFP3"/>
<keyword evidence="2" id="KW-1185">Reference proteome</keyword>